<dbReference type="EMBL" id="BAABAZ010000004">
    <property type="protein sequence ID" value="GAA4283356.1"/>
    <property type="molecule type" value="Genomic_DNA"/>
</dbReference>
<name>A0ABP8EHC9_9MICO</name>
<sequence>MVTLSNLEGRLDETFEGYCFAGSDYVAGAEGYQAYRASGEQIEPGLDGCYTVVRRIPSGIEIGTDARGLRRLFLYSRDGRWAVSSSLYRLVSHLRERGINPQPCLPVLRALGVRQALTAQLNSSQTIFADITLVPSFCVVQIDRGGPKIIPLPKSRLDKDYIGDLHRFIFLWRSRFATLASDPRVNFTVDLSGGLDSRVVFAFALASGAMRTEAHRFHVASQTRMPKDFAAASTVARAYDVTLNGPPFHMRTSSSVEIALEGWREHSLGVYLPIYLTPYDFDPLTIRGHGAGGGTFRDLFTRSLEERLRSTKKYFELQTFDDYLSIVLDDLHRISTMRPAVDQQKLHYREFRNRFHFGHSPHKRAAFTPLNSILLDDIIDQPEVQSNRIYFDTMDCLVPGIKNYPYDDPAKEPDSLAPSAAAHSIGLPPAEPGSVYADFQSRGEPTSYAKAAFTALYSEADRALGNSRVQDLIGEKDVLARCRASVNSVKAESKRPRANHPTHQDVSYVLAAAFAADA</sequence>
<proteinExistence type="predicted"/>
<protein>
    <recommendedName>
        <fullName evidence="3">Asparagine synthetase domain-containing protein</fullName>
    </recommendedName>
</protein>
<reference evidence="2" key="1">
    <citation type="journal article" date="2019" name="Int. J. Syst. Evol. Microbiol.">
        <title>The Global Catalogue of Microorganisms (GCM) 10K type strain sequencing project: providing services to taxonomists for standard genome sequencing and annotation.</title>
        <authorList>
            <consortium name="The Broad Institute Genomics Platform"/>
            <consortium name="The Broad Institute Genome Sequencing Center for Infectious Disease"/>
            <person name="Wu L."/>
            <person name="Ma J."/>
        </authorList>
    </citation>
    <scope>NUCLEOTIDE SEQUENCE [LARGE SCALE GENOMIC DNA]</scope>
    <source>
        <strain evidence="2">JCM 17458</strain>
    </source>
</reference>
<dbReference type="SUPFAM" id="SSF56235">
    <property type="entry name" value="N-terminal nucleophile aminohydrolases (Ntn hydrolases)"/>
    <property type="match status" value="1"/>
</dbReference>
<evidence type="ECO:0000313" key="1">
    <source>
        <dbReference type="EMBL" id="GAA4283356.1"/>
    </source>
</evidence>
<dbReference type="SUPFAM" id="SSF52402">
    <property type="entry name" value="Adenine nucleotide alpha hydrolases-like"/>
    <property type="match status" value="1"/>
</dbReference>
<keyword evidence="2" id="KW-1185">Reference proteome</keyword>
<gene>
    <name evidence="1" type="ORF">GCM10022261_08870</name>
</gene>
<dbReference type="Proteomes" id="UP001501586">
    <property type="component" value="Unassembled WGS sequence"/>
</dbReference>
<organism evidence="1 2">
    <name type="scientific">Brevibacterium daeguense</name>
    <dbReference type="NCBI Taxonomy" id="909936"/>
    <lineage>
        <taxon>Bacteria</taxon>
        <taxon>Bacillati</taxon>
        <taxon>Actinomycetota</taxon>
        <taxon>Actinomycetes</taxon>
        <taxon>Micrococcales</taxon>
        <taxon>Brevibacteriaceae</taxon>
        <taxon>Brevibacterium</taxon>
    </lineage>
</organism>
<accession>A0ABP8EHC9</accession>
<evidence type="ECO:0000313" key="2">
    <source>
        <dbReference type="Proteomes" id="UP001501586"/>
    </source>
</evidence>
<dbReference type="RefSeq" id="WP_236865439.1">
    <property type="nucleotide sequence ID" value="NZ_BAABAZ010000004.1"/>
</dbReference>
<comment type="caution">
    <text evidence="1">The sequence shown here is derived from an EMBL/GenBank/DDBJ whole genome shotgun (WGS) entry which is preliminary data.</text>
</comment>
<evidence type="ECO:0008006" key="3">
    <source>
        <dbReference type="Google" id="ProtNLM"/>
    </source>
</evidence>
<dbReference type="InterPro" id="IPR029055">
    <property type="entry name" value="Ntn_hydrolases_N"/>
</dbReference>